<keyword evidence="4" id="KW-1185">Reference proteome</keyword>
<accession>A0ABR8NA90</accession>
<keyword evidence="2" id="KW-0472">Membrane</keyword>
<evidence type="ECO:0000256" key="2">
    <source>
        <dbReference type="SAM" id="Phobius"/>
    </source>
</evidence>
<keyword evidence="2" id="KW-0812">Transmembrane</keyword>
<dbReference type="InterPro" id="IPR011659">
    <property type="entry name" value="WD40"/>
</dbReference>
<keyword evidence="2" id="KW-1133">Transmembrane helix</keyword>
<dbReference type="PANTHER" id="PTHR36842:SF1">
    <property type="entry name" value="PROTEIN TOLB"/>
    <property type="match status" value="1"/>
</dbReference>
<dbReference type="Pfam" id="PF07676">
    <property type="entry name" value="PD40"/>
    <property type="match status" value="2"/>
</dbReference>
<dbReference type="Proteomes" id="UP000618818">
    <property type="component" value="Unassembled WGS sequence"/>
</dbReference>
<feature type="transmembrane region" description="Helical" evidence="2">
    <location>
        <begin position="38"/>
        <end position="57"/>
    </location>
</feature>
<dbReference type="Gene3D" id="2.120.10.30">
    <property type="entry name" value="TolB, C-terminal domain"/>
    <property type="match status" value="2"/>
</dbReference>
<dbReference type="RefSeq" id="WP_191194757.1">
    <property type="nucleotide sequence ID" value="NZ_JACXYZ010000001.1"/>
</dbReference>
<gene>
    <name evidence="3" type="ORF">IEZ26_10540</name>
</gene>
<reference evidence="3 4" key="1">
    <citation type="submission" date="2020-09" db="EMBL/GenBank/DDBJ databases">
        <title>novel species in genus Nocardioides.</title>
        <authorList>
            <person name="Zhang G."/>
        </authorList>
    </citation>
    <scope>NUCLEOTIDE SEQUENCE [LARGE SCALE GENOMIC DNA]</scope>
    <source>
        <strain evidence="3 4">KCTC 39551</strain>
    </source>
</reference>
<comment type="caution">
    <text evidence="3">The sequence shown here is derived from an EMBL/GenBank/DDBJ whole genome shotgun (WGS) entry which is preliminary data.</text>
</comment>
<evidence type="ECO:0000313" key="3">
    <source>
        <dbReference type="EMBL" id="MBD3925059.1"/>
    </source>
</evidence>
<dbReference type="EMBL" id="JACXYZ010000001">
    <property type="protein sequence ID" value="MBD3925059.1"/>
    <property type="molecule type" value="Genomic_DNA"/>
</dbReference>
<organism evidence="3 4">
    <name type="scientific">Nocardioides cavernae</name>
    <dbReference type="NCBI Taxonomy" id="1921566"/>
    <lineage>
        <taxon>Bacteria</taxon>
        <taxon>Bacillati</taxon>
        <taxon>Actinomycetota</taxon>
        <taxon>Actinomycetes</taxon>
        <taxon>Propionibacteriales</taxon>
        <taxon>Nocardioidaceae</taxon>
        <taxon>Nocardioides</taxon>
    </lineage>
</organism>
<dbReference type="InterPro" id="IPR011042">
    <property type="entry name" value="6-blade_b-propeller_TolB-like"/>
</dbReference>
<comment type="similarity">
    <text evidence="1">Belongs to the TolB family.</text>
</comment>
<name>A0ABR8NA90_9ACTN</name>
<dbReference type="SUPFAM" id="SSF82171">
    <property type="entry name" value="DPP6 N-terminal domain-like"/>
    <property type="match status" value="1"/>
</dbReference>
<proteinExistence type="inferred from homology"/>
<evidence type="ECO:0000256" key="1">
    <source>
        <dbReference type="ARBA" id="ARBA00009820"/>
    </source>
</evidence>
<dbReference type="PANTHER" id="PTHR36842">
    <property type="entry name" value="PROTEIN TOLB HOMOLOG"/>
    <property type="match status" value="1"/>
</dbReference>
<evidence type="ECO:0000313" key="4">
    <source>
        <dbReference type="Proteomes" id="UP000618818"/>
    </source>
</evidence>
<sequence>MSSNLQDLFDEVGRNAPAPTLDPDDVLRRARRSRHRRISGVVAATVVVAVALVVGLASQRQLGATPDPATPLPTAPVLGTLGRLAYAIDGDVYVADAHGRNRIRIADGTPGVDGNCPGYWGEGPIWSPDGRYLAYRGDPLTAGDTPAPDCLWNRNVTISDASGDRLASFPGDGWAVAWSPDSTRVAAWVDFYGEHTLGIYGLDGVRQALLDVPSDLMTGGDWDPVWSPDGAWLLGPGGLVIPVDGSPPRTLPEGDPRSYGWYAYSPGGAAFAYISPDGLGVAAADGSRARVLVRGGLGNAWWSLGPVWSPTGDRIAFVSVENGENELAVLDVASGTVGPLADMGGHADTVGSIITFSPEGDRILFVRRDPTGERGSLWSVNTDGSEPHRLVPGSGWGDWQTLVPTR</sequence>
<protein>
    <submittedName>
        <fullName evidence="3">PD40 domain-containing protein</fullName>
    </submittedName>
</protein>